<evidence type="ECO:0000313" key="2">
    <source>
        <dbReference type="Proteomes" id="UP000297549"/>
    </source>
</evidence>
<dbReference type="AlphaFoldDB" id="A0A4Z0PV71"/>
<accession>A0A4Z0PV71</accession>
<reference evidence="1 2" key="1">
    <citation type="submission" date="2019-04" db="EMBL/GenBank/DDBJ databases">
        <authorList>
            <person name="Feng G."/>
            <person name="Zhang J."/>
            <person name="Zhu H."/>
        </authorList>
    </citation>
    <scope>NUCLEOTIDE SEQUENCE [LARGE SCALE GENOMIC DNA]</scope>
    <source>
        <strain evidence="1 2">JCM 31653</strain>
    </source>
</reference>
<comment type="caution">
    <text evidence="1">The sequence shown here is derived from an EMBL/GenBank/DDBJ whole genome shotgun (WGS) entry which is preliminary data.</text>
</comment>
<evidence type="ECO:0000313" key="1">
    <source>
        <dbReference type="EMBL" id="TGE21199.1"/>
    </source>
</evidence>
<organism evidence="1 2">
    <name type="scientific">Hymenobacter aquaticus</name>
    <dbReference type="NCBI Taxonomy" id="1867101"/>
    <lineage>
        <taxon>Bacteria</taxon>
        <taxon>Pseudomonadati</taxon>
        <taxon>Bacteroidota</taxon>
        <taxon>Cytophagia</taxon>
        <taxon>Cytophagales</taxon>
        <taxon>Hymenobacteraceae</taxon>
        <taxon>Hymenobacter</taxon>
    </lineage>
</organism>
<sequence>MKSMLAGREFSADDISRARAGPVGLFPACEVARASCSVLIAEKAPIRTRPLAGTRPLIEYPAGKVREQFRAHGFRPPRERQITTHHSLRPEFLACKTSPNWFFRAALMPEDQPQRQATTSALARSVAPVAAD</sequence>
<name>A0A4Z0PV71_9BACT</name>
<proteinExistence type="predicted"/>
<dbReference type="EMBL" id="SRLC01000002">
    <property type="protein sequence ID" value="TGE21199.1"/>
    <property type="molecule type" value="Genomic_DNA"/>
</dbReference>
<dbReference type="OrthoDB" id="9766816at2"/>
<gene>
    <name evidence="1" type="ORF">E5K00_12950</name>
</gene>
<dbReference type="Proteomes" id="UP000297549">
    <property type="component" value="Unassembled WGS sequence"/>
</dbReference>
<protein>
    <submittedName>
        <fullName evidence="1">Uncharacterized protein</fullName>
    </submittedName>
</protein>
<keyword evidence="2" id="KW-1185">Reference proteome</keyword>